<dbReference type="Gene3D" id="3.10.450.50">
    <property type="match status" value="1"/>
</dbReference>
<dbReference type="InterPro" id="IPR032710">
    <property type="entry name" value="NTF2-like_dom_sf"/>
</dbReference>
<dbReference type="Proteomes" id="UP000216361">
    <property type="component" value="Unassembled WGS sequence"/>
</dbReference>
<keyword evidence="2" id="KW-1185">Reference proteome</keyword>
<comment type="caution">
    <text evidence="1">The sequence shown here is derived from an EMBL/GenBank/DDBJ whole genome shotgun (WGS) entry which is preliminary data.</text>
</comment>
<dbReference type="RefSeq" id="WP_094408897.1">
    <property type="nucleotide sequence ID" value="NZ_BMJZ01000001.1"/>
</dbReference>
<sequence length="110" mass="11567">MTSITLPPAVAAYLSANNAGNAEIAALQFTATACVKDDGQDIRGRTAIQVWKQMALDRYSATITPKGLLSVDGSVLLTALVSGNFPGSPIDLTFRFGLVDGLIDRLEIGQ</sequence>
<gene>
    <name evidence="1" type="ORF">CHR90_10215</name>
</gene>
<accession>A0A255XQK4</accession>
<name>A0A255XQK4_9PROT</name>
<evidence type="ECO:0008006" key="3">
    <source>
        <dbReference type="Google" id="ProtNLM"/>
    </source>
</evidence>
<dbReference type="EMBL" id="NOXS01000032">
    <property type="protein sequence ID" value="OYQ18634.1"/>
    <property type="molecule type" value="Genomic_DNA"/>
</dbReference>
<reference evidence="1 2" key="1">
    <citation type="submission" date="2017-07" db="EMBL/GenBank/DDBJ databases">
        <title>Elstera cyanobacteriorum sp. nov., a novel bacterium isolated from cyanobacterial aggregates in a eutrophic lake.</title>
        <authorList>
            <person name="Cai H."/>
        </authorList>
    </citation>
    <scope>NUCLEOTIDE SEQUENCE [LARGE SCALE GENOMIC DNA]</scope>
    <source>
        <strain evidence="1 2">TH019</strain>
    </source>
</reference>
<protein>
    <recommendedName>
        <fullName evidence="3">SnoaL-like domain-containing protein</fullName>
    </recommendedName>
</protein>
<evidence type="ECO:0000313" key="1">
    <source>
        <dbReference type="EMBL" id="OYQ18634.1"/>
    </source>
</evidence>
<proteinExistence type="predicted"/>
<dbReference type="AlphaFoldDB" id="A0A255XQK4"/>
<evidence type="ECO:0000313" key="2">
    <source>
        <dbReference type="Proteomes" id="UP000216361"/>
    </source>
</evidence>
<organism evidence="1 2">
    <name type="scientific">Elstera cyanobacteriorum</name>
    <dbReference type="NCBI Taxonomy" id="2022747"/>
    <lineage>
        <taxon>Bacteria</taxon>
        <taxon>Pseudomonadati</taxon>
        <taxon>Pseudomonadota</taxon>
        <taxon>Alphaproteobacteria</taxon>
        <taxon>Rhodospirillales</taxon>
        <taxon>Rhodospirillaceae</taxon>
        <taxon>Elstera</taxon>
    </lineage>
</organism>
<dbReference type="SUPFAM" id="SSF54427">
    <property type="entry name" value="NTF2-like"/>
    <property type="match status" value="1"/>
</dbReference>
<dbReference type="OrthoDB" id="8684708at2"/>